<dbReference type="GO" id="GO:0042781">
    <property type="term" value="F:3'-tRNA processing endoribonuclease activity"/>
    <property type="evidence" value="ECO:0007669"/>
    <property type="project" value="TreeGrafter"/>
</dbReference>
<dbReference type="PROSITE" id="PS00648">
    <property type="entry name" value="RIBONUCLEASE_P"/>
    <property type="match status" value="1"/>
</dbReference>
<organism evidence="9 10">
    <name type="scientific">Candidatus Bacteroides merdigallinarum</name>
    <dbReference type="NCBI Taxonomy" id="2838473"/>
    <lineage>
        <taxon>Bacteria</taxon>
        <taxon>Pseudomonadati</taxon>
        <taxon>Bacteroidota</taxon>
        <taxon>Bacteroidia</taxon>
        <taxon>Bacteroidales</taxon>
        <taxon>Bacteroidaceae</taxon>
        <taxon>Bacteroides</taxon>
    </lineage>
</organism>
<dbReference type="GO" id="GO:0000049">
    <property type="term" value="F:tRNA binding"/>
    <property type="evidence" value="ECO:0007669"/>
    <property type="project" value="UniProtKB-UniRule"/>
</dbReference>
<comment type="similarity">
    <text evidence="7">Belongs to the RnpA family.</text>
</comment>
<dbReference type="SUPFAM" id="SSF54211">
    <property type="entry name" value="Ribosomal protein S5 domain 2-like"/>
    <property type="match status" value="1"/>
</dbReference>
<evidence type="ECO:0000256" key="1">
    <source>
        <dbReference type="ARBA" id="ARBA00002663"/>
    </source>
</evidence>
<evidence type="ECO:0000256" key="3">
    <source>
        <dbReference type="ARBA" id="ARBA00022722"/>
    </source>
</evidence>
<keyword evidence="3 7" id="KW-0540">Nuclease</keyword>
<dbReference type="PANTHER" id="PTHR33992">
    <property type="entry name" value="RIBONUCLEASE P PROTEIN COMPONENT"/>
    <property type="match status" value="1"/>
</dbReference>
<dbReference type="Proteomes" id="UP000824028">
    <property type="component" value="Unassembled WGS sequence"/>
</dbReference>
<dbReference type="AlphaFoldDB" id="A0A9D2J184"/>
<reference evidence="9" key="1">
    <citation type="journal article" date="2021" name="PeerJ">
        <title>Extensive microbial diversity within the chicken gut microbiome revealed by metagenomics and culture.</title>
        <authorList>
            <person name="Gilroy R."/>
            <person name="Ravi A."/>
            <person name="Getino M."/>
            <person name="Pursley I."/>
            <person name="Horton D.L."/>
            <person name="Alikhan N.F."/>
            <person name="Baker D."/>
            <person name="Gharbi K."/>
            <person name="Hall N."/>
            <person name="Watson M."/>
            <person name="Adriaenssens E.M."/>
            <person name="Foster-Nyarko E."/>
            <person name="Jarju S."/>
            <person name="Secka A."/>
            <person name="Antonio M."/>
            <person name="Oren A."/>
            <person name="Chaudhuri R.R."/>
            <person name="La Ragione R."/>
            <person name="Hildebrand F."/>
            <person name="Pallen M.J."/>
        </authorList>
    </citation>
    <scope>NUCLEOTIDE SEQUENCE</scope>
    <source>
        <strain evidence="9">ChiHjej9B8-1298</strain>
    </source>
</reference>
<protein>
    <recommendedName>
        <fullName evidence="7 8">Ribonuclease P protein component</fullName>
        <shortName evidence="7">RNase P protein</shortName>
        <shortName evidence="7">RNaseP protein</shortName>
        <ecNumber evidence="7 8">3.1.26.5</ecNumber>
    </recommendedName>
    <alternativeName>
        <fullName evidence="7">Protein C5</fullName>
    </alternativeName>
</protein>
<accession>A0A9D2J184</accession>
<evidence type="ECO:0000256" key="4">
    <source>
        <dbReference type="ARBA" id="ARBA00022759"/>
    </source>
</evidence>
<comment type="subunit">
    <text evidence="7">Consists of a catalytic RNA component (M1 or rnpB) and a protein subunit.</text>
</comment>
<evidence type="ECO:0000256" key="6">
    <source>
        <dbReference type="ARBA" id="ARBA00022884"/>
    </source>
</evidence>
<dbReference type="HAMAP" id="MF_00227">
    <property type="entry name" value="RNase_P"/>
    <property type="match status" value="1"/>
</dbReference>
<dbReference type="PANTHER" id="PTHR33992:SF1">
    <property type="entry name" value="RIBONUCLEASE P PROTEIN COMPONENT"/>
    <property type="match status" value="1"/>
</dbReference>
<dbReference type="GO" id="GO:0030677">
    <property type="term" value="C:ribonuclease P complex"/>
    <property type="evidence" value="ECO:0007669"/>
    <property type="project" value="TreeGrafter"/>
</dbReference>
<evidence type="ECO:0000256" key="8">
    <source>
        <dbReference type="NCBIfam" id="TIGR00188"/>
    </source>
</evidence>
<sequence length="139" mass="15993">MINTLHKAERLNRKKVIEKMFAGGSRSFSLFPLRVVWLPVDELDAPVSILVSVSKRRFKRAVKRNRVKRRVREAYRLNKQPLLEIVEQAGCRVAIAFIYLSDRVADSEIIVERMRTALQRIGETLSMSKVRKEAGGAKE</sequence>
<dbReference type="InterPro" id="IPR020539">
    <property type="entry name" value="RNase_P_CS"/>
</dbReference>
<proteinExistence type="inferred from homology"/>
<evidence type="ECO:0000256" key="2">
    <source>
        <dbReference type="ARBA" id="ARBA00022694"/>
    </source>
</evidence>
<evidence type="ECO:0000313" key="9">
    <source>
        <dbReference type="EMBL" id="HIZ32841.1"/>
    </source>
</evidence>
<dbReference type="EMBL" id="DXBX01000033">
    <property type="protein sequence ID" value="HIZ32841.1"/>
    <property type="molecule type" value="Genomic_DNA"/>
</dbReference>
<comment type="catalytic activity">
    <reaction evidence="7">
        <text>Endonucleolytic cleavage of RNA, removing 5'-extranucleotides from tRNA precursor.</text>
        <dbReference type="EC" id="3.1.26.5"/>
    </reaction>
</comment>
<dbReference type="Pfam" id="PF00825">
    <property type="entry name" value="Ribonuclease_P"/>
    <property type="match status" value="1"/>
</dbReference>
<dbReference type="InterPro" id="IPR014721">
    <property type="entry name" value="Ribsml_uS5_D2-typ_fold_subgr"/>
</dbReference>
<comment type="function">
    <text evidence="1 7">RNaseP catalyzes the removal of the 5'-leader sequence from pre-tRNA to produce the mature 5'-terminus. It can also cleave other RNA substrates such as 4.5S RNA. The protein component plays an auxiliary but essential role in vivo by binding to the 5'-leader sequence and broadening the substrate specificity of the ribozyme.</text>
</comment>
<dbReference type="Gene3D" id="3.30.230.10">
    <property type="match status" value="1"/>
</dbReference>
<dbReference type="InterPro" id="IPR020568">
    <property type="entry name" value="Ribosomal_Su5_D2-typ_SF"/>
</dbReference>
<dbReference type="EC" id="3.1.26.5" evidence="7 8"/>
<reference evidence="9" key="2">
    <citation type="submission" date="2021-04" db="EMBL/GenBank/DDBJ databases">
        <authorList>
            <person name="Gilroy R."/>
        </authorList>
    </citation>
    <scope>NUCLEOTIDE SEQUENCE</scope>
    <source>
        <strain evidence="9">ChiHjej9B8-1298</strain>
    </source>
</reference>
<gene>
    <name evidence="7 9" type="primary">rnpA</name>
    <name evidence="9" type="ORF">H9814_04745</name>
</gene>
<dbReference type="GO" id="GO:0001682">
    <property type="term" value="P:tRNA 5'-leader removal"/>
    <property type="evidence" value="ECO:0007669"/>
    <property type="project" value="UniProtKB-UniRule"/>
</dbReference>
<evidence type="ECO:0000313" key="10">
    <source>
        <dbReference type="Proteomes" id="UP000824028"/>
    </source>
</evidence>
<dbReference type="NCBIfam" id="TIGR00188">
    <property type="entry name" value="rnpA"/>
    <property type="match status" value="1"/>
</dbReference>
<dbReference type="InterPro" id="IPR000100">
    <property type="entry name" value="RNase_P"/>
</dbReference>
<keyword evidence="2 7" id="KW-0819">tRNA processing</keyword>
<evidence type="ECO:0000256" key="5">
    <source>
        <dbReference type="ARBA" id="ARBA00022801"/>
    </source>
</evidence>
<name>A0A9D2J184_9BACE</name>
<keyword evidence="5 7" id="KW-0378">Hydrolase</keyword>
<keyword evidence="6 7" id="KW-0694">RNA-binding</keyword>
<dbReference type="GO" id="GO:0004526">
    <property type="term" value="F:ribonuclease P activity"/>
    <property type="evidence" value="ECO:0007669"/>
    <property type="project" value="UniProtKB-UniRule"/>
</dbReference>
<comment type="caution">
    <text evidence="9">The sequence shown here is derived from an EMBL/GenBank/DDBJ whole genome shotgun (WGS) entry which is preliminary data.</text>
</comment>
<keyword evidence="4 7" id="KW-0255">Endonuclease</keyword>
<evidence type="ECO:0000256" key="7">
    <source>
        <dbReference type="HAMAP-Rule" id="MF_00227"/>
    </source>
</evidence>